<feature type="transmembrane region" description="Helical" evidence="9">
    <location>
        <begin position="219"/>
        <end position="239"/>
    </location>
</feature>
<sequence>MDLLIAFGLFLAAMAICLSTGASMLIALAIGLVCFSAVALRRGFSLREIGKMIAGSTKKSLIVVRVLLLIGLVTALWRASGTIAFFVYHGIQLITPSLFILITFLLSAVLSYALGTSFGVAGTAGVIFMTLARSGGVSELMTAGAVISGAYFGDRCAPASSCANLVAAVTETRLYSNIRLMLKTGALPTLIAALGFLFLSSRSPISVVDPAMLEALQSSFDLSLWSVLPALLMLVLPLLGLEVRWALVASILSALGVTVFLQDLSLWEALKAAVVGYAPQSGALADILSGGGLLSMLEVCLTVFLSGTFSGIFEGTHMLDGVQEKISQTAGKIGLFPTMVITSIATCGAFCNQTIAIMLNTQLLTGVYDRAGASPSELAIDMSNSVVTIAGLIPWSIACTVPLQMLGASLAAIPYCLFLWLIPLCYGLTRRWFFPRHPAPAAAETTKSAV</sequence>
<dbReference type="InterPro" id="IPR018461">
    <property type="entry name" value="Na/H_Antiport_NhaC-like_C"/>
</dbReference>
<evidence type="ECO:0000256" key="6">
    <source>
        <dbReference type="ARBA" id="ARBA00022989"/>
    </source>
</evidence>
<dbReference type="PANTHER" id="PTHR33451:SF3">
    <property type="entry name" value="MALATE-2H(+)_NA(+)-LACTATE ANTIPORTER"/>
    <property type="match status" value="1"/>
</dbReference>
<keyword evidence="5 9" id="KW-0812">Transmembrane</keyword>
<feature type="transmembrane region" description="Helical" evidence="9">
    <location>
        <begin position="62"/>
        <end position="86"/>
    </location>
</feature>
<evidence type="ECO:0000256" key="5">
    <source>
        <dbReference type="ARBA" id="ARBA00022692"/>
    </source>
</evidence>
<feature type="transmembrane region" description="Helical" evidence="9">
    <location>
        <begin position="287"/>
        <end position="313"/>
    </location>
</feature>
<reference evidence="11" key="1">
    <citation type="submission" date="2020-10" db="EMBL/GenBank/DDBJ databases">
        <authorList>
            <person name="Gilroy R."/>
        </authorList>
    </citation>
    <scope>NUCLEOTIDE SEQUENCE</scope>
    <source>
        <strain evidence="11">CHK191-8634</strain>
    </source>
</reference>
<comment type="caution">
    <text evidence="11">The sequence shown here is derived from an EMBL/GenBank/DDBJ whole genome shotgun (WGS) entry which is preliminary data.</text>
</comment>
<name>A0A9D1LJJ8_9CLOT</name>
<dbReference type="AlphaFoldDB" id="A0A9D1LJJ8"/>
<feature type="transmembrane region" description="Helical" evidence="9">
    <location>
        <begin position="334"/>
        <end position="359"/>
    </location>
</feature>
<dbReference type="Proteomes" id="UP000824073">
    <property type="component" value="Unassembled WGS sequence"/>
</dbReference>
<organism evidence="11 12">
    <name type="scientific">Candidatus Ventrousia excrementavium</name>
    <dbReference type="NCBI Taxonomy" id="2840961"/>
    <lineage>
        <taxon>Bacteria</taxon>
        <taxon>Bacillati</taxon>
        <taxon>Bacillota</taxon>
        <taxon>Clostridia</taxon>
        <taxon>Eubacteriales</taxon>
        <taxon>Clostridiaceae</taxon>
        <taxon>Clostridiaceae incertae sedis</taxon>
        <taxon>Candidatus Ventrousia</taxon>
    </lineage>
</organism>
<evidence type="ECO:0000313" key="11">
    <source>
        <dbReference type="EMBL" id="HIU42988.1"/>
    </source>
</evidence>
<evidence type="ECO:0000256" key="3">
    <source>
        <dbReference type="ARBA" id="ARBA00022449"/>
    </source>
</evidence>
<keyword evidence="7 9" id="KW-0472">Membrane</keyword>
<evidence type="ECO:0000259" key="10">
    <source>
        <dbReference type="Pfam" id="PF03553"/>
    </source>
</evidence>
<comment type="similarity">
    <text evidence="8">Belongs to the NhaC Na(+)/H(+) (TC 2.A.35) antiporter family.</text>
</comment>
<feature type="transmembrane region" description="Helical" evidence="9">
    <location>
        <begin position="246"/>
        <end position="267"/>
    </location>
</feature>
<feature type="transmembrane region" description="Helical" evidence="9">
    <location>
        <begin position="98"/>
        <end position="131"/>
    </location>
</feature>
<dbReference type="EMBL" id="DVMR01000016">
    <property type="protein sequence ID" value="HIU42988.1"/>
    <property type="molecule type" value="Genomic_DNA"/>
</dbReference>
<keyword evidence="3" id="KW-0050">Antiport</keyword>
<reference evidence="11" key="2">
    <citation type="journal article" date="2021" name="PeerJ">
        <title>Extensive microbial diversity within the chicken gut microbiome revealed by metagenomics and culture.</title>
        <authorList>
            <person name="Gilroy R."/>
            <person name="Ravi A."/>
            <person name="Getino M."/>
            <person name="Pursley I."/>
            <person name="Horton D.L."/>
            <person name="Alikhan N.F."/>
            <person name="Baker D."/>
            <person name="Gharbi K."/>
            <person name="Hall N."/>
            <person name="Watson M."/>
            <person name="Adriaenssens E.M."/>
            <person name="Foster-Nyarko E."/>
            <person name="Jarju S."/>
            <person name="Secka A."/>
            <person name="Antonio M."/>
            <person name="Oren A."/>
            <person name="Chaudhuri R.R."/>
            <person name="La Ragione R."/>
            <person name="Hildebrand F."/>
            <person name="Pallen M.J."/>
        </authorList>
    </citation>
    <scope>NUCLEOTIDE SEQUENCE</scope>
    <source>
        <strain evidence="11">CHK191-8634</strain>
    </source>
</reference>
<comment type="subcellular location">
    <subcellularLocation>
        <location evidence="1">Cell membrane</location>
        <topology evidence="1">Multi-pass membrane protein</topology>
    </subcellularLocation>
</comment>
<dbReference type="GO" id="GO:0005886">
    <property type="term" value="C:plasma membrane"/>
    <property type="evidence" value="ECO:0007669"/>
    <property type="project" value="UniProtKB-SubCell"/>
</dbReference>
<evidence type="ECO:0000256" key="1">
    <source>
        <dbReference type="ARBA" id="ARBA00004651"/>
    </source>
</evidence>
<feature type="transmembrane region" description="Helical" evidence="9">
    <location>
        <begin position="405"/>
        <end position="428"/>
    </location>
</feature>
<proteinExistence type="inferred from homology"/>
<gene>
    <name evidence="11" type="ORF">IAB67_01680</name>
</gene>
<evidence type="ECO:0000256" key="7">
    <source>
        <dbReference type="ARBA" id="ARBA00023136"/>
    </source>
</evidence>
<keyword evidence="2" id="KW-0813">Transport</keyword>
<evidence type="ECO:0000256" key="2">
    <source>
        <dbReference type="ARBA" id="ARBA00022448"/>
    </source>
</evidence>
<feature type="domain" description="Na+/H+ antiporter NhaC-like C-terminal" evidence="10">
    <location>
        <begin position="149"/>
        <end position="423"/>
    </location>
</feature>
<dbReference type="InterPro" id="IPR052180">
    <property type="entry name" value="NhaC_Na-H+_Antiporter"/>
</dbReference>
<feature type="transmembrane region" description="Helical" evidence="9">
    <location>
        <begin position="180"/>
        <end position="199"/>
    </location>
</feature>
<keyword evidence="4" id="KW-1003">Cell membrane</keyword>
<evidence type="ECO:0000256" key="4">
    <source>
        <dbReference type="ARBA" id="ARBA00022475"/>
    </source>
</evidence>
<evidence type="ECO:0000313" key="12">
    <source>
        <dbReference type="Proteomes" id="UP000824073"/>
    </source>
</evidence>
<protein>
    <submittedName>
        <fullName evidence="11">Sodium:proton antiporter</fullName>
    </submittedName>
</protein>
<feature type="transmembrane region" description="Helical" evidence="9">
    <location>
        <begin position="25"/>
        <end position="41"/>
    </location>
</feature>
<dbReference type="Pfam" id="PF03553">
    <property type="entry name" value="Na_H_antiporter"/>
    <property type="match status" value="1"/>
</dbReference>
<evidence type="ECO:0000256" key="8">
    <source>
        <dbReference type="ARBA" id="ARBA00038435"/>
    </source>
</evidence>
<dbReference type="GO" id="GO:0015297">
    <property type="term" value="F:antiporter activity"/>
    <property type="evidence" value="ECO:0007669"/>
    <property type="project" value="UniProtKB-KW"/>
</dbReference>
<evidence type="ECO:0000256" key="9">
    <source>
        <dbReference type="SAM" id="Phobius"/>
    </source>
</evidence>
<accession>A0A9D1LJJ8</accession>
<keyword evidence="6 9" id="KW-1133">Transmembrane helix</keyword>
<dbReference type="PANTHER" id="PTHR33451">
    <property type="entry name" value="MALATE-2H(+)/NA(+)-LACTATE ANTIPORTER"/>
    <property type="match status" value="1"/>
</dbReference>